<gene>
    <name evidence="1" type="ORF">ACAOBT_LOCUS21412</name>
</gene>
<name>A0A9P0LD28_ACAOB</name>
<dbReference type="OrthoDB" id="20229at2759"/>
<evidence type="ECO:0000313" key="2">
    <source>
        <dbReference type="Proteomes" id="UP001152888"/>
    </source>
</evidence>
<organism evidence="1 2">
    <name type="scientific">Acanthoscelides obtectus</name>
    <name type="common">Bean weevil</name>
    <name type="synonym">Bruchus obtectus</name>
    <dbReference type="NCBI Taxonomy" id="200917"/>
    <lineage>
        <taxon>Eukaryota</taxon>
        <taxon>Metazoa</taxon>
        <taxon>Ecdysozoa</taxon>
        <taxon>Arthropoda</taxon>
        <taxon>Hexapoda</taxon>
        <taxon>Insecta</taxon>
        <taxon>Pterygota</taxon>
        <taxon>Neoptera</taxon>
        <taxon>Endopterygota</taxon>
        <taxon>Coleoptera</taxon>
        <taxon>Polyphaga</taxon>
        <taxon>Cucujiformia</taxon>
        <taxon>Chrysomeloidea</taxon>
        <taxon>Chrysomelidae</taxon>
        <taxon>Bruchinae</taxon>
        <taxon>Bruchini</taxon>
        <taxon>Acanthoscelides</taxon>
    </lineage>
</organism>
<dbReference type="Proteomes" id="UP001152888">
    <property type="component" value="Unassembled WGS sequence"/>
</dbReference>
<dbReference type="AlphaFoldDB" id="A0A9P0LD28"/>
<proteinExistence type="predicted"/>
<protein>
    <submittedName>
        <fullName evidence="1">Uncharacterized protein</fullName>
    </submittedName>
</protein>
<evidence type="ECO:0000313" key="1">
    <source>
        <dbReference type="EMBL" id="CAH1993245.1"/>
    </source>
</evidence>
<keyword evidence="2" id="KW-1185">Reference proteome</keyword>
<accession>A0A9P0LD28</accession>
<reference evidence="1" key="1">
    <citation type="submission" date="2022-03" db="EMBL/GenBank/DDBJ databases">
        <authorList>
            <person name="Sayadi A."/>
        </authorList>
    </citation>
    <scope>NUCLEOTIDE SEQUENCE</scope>
</reference>
<dbReference type="EMBL" id="CAKOFQ010007168">
    <property type="protein sequence ID" value="CAH1993245.1"/>
    <property type="molecule type" value="Genomic_DNA"/>
</dbReference>
<comment type="caution">
    <text evidence="1">The sequence shown here is derived from an EMBL/GenBank/DDBJ whole genome shotgun (WGS) entry which is preliminary data.</text>
</comment>
<sequence>MSQIYICFKLFVLLIYRFTSLKFSTIKSATIGVY</sequence>